<keyword evidence="3 6" id="KW-0285">Flavoprotein</keyword>
<dbReference type="InterPro" id="IPR012132">
    <property type="entry name" value="GMC_OxRdtase"/>
</dbReference>
<keyword evidence="4 5" id="KW-0274">FAD</keyword>
<gene>
    <name evidence="9" type="ORF">GCM10017653_10980</name>
</gene>
<evidence type="ECO:0000313" key="10">
    <source>
        <dbReference type="Proteomes" id="UP001143330"/>
    </source>
</evidence>
<evidence type="ECO:0000256" key="5">
    <source>
        <dbReference type="PIRSR" id="PIRSR000137-2"/>
    </source>
</evidence>
<comment type="caution">
    <text evidence="9">The sequence shown here is derived from an EMBL/GenBank/DDBJ whole genome shotgun (WGS) entry which is preliminary data.</text>
</comment>
<evidence type="ECO:0000313" key="9">
    <source>
        <dbReference type="EMBL" id="GLK83029.1"/>
    </source>
</evidence>
<feature type="domain" description="Glucose-methanol-choline oxidoreductase N-terminal" evidence="8">
    <location>
        <begin position="253"/>
        <end position="267"/>
    </location>
</feature>
<dbReference type="GO" id="GO:0050660">
    <property type="term" value="F:flavin adenine dinucleotide binding"/>
    <property type="evidence" value="ECO:0007669"/>
    <property type="project" value="InterPro"/>
</dbReference>
<dbReference type="PROSITE" id="PS00624">
    <property type="entry name" value="GMC_OXRED_2"/>
    <property type="match status" value="1"/>
</dbReference>
<dbReference type="Pfam" id="PF05199">
    <property type="entry name" value="GMC_oxred_C"/>
    <property type="match status" value="1"/>
</dbReference>
<dbReference type="Pfam" id="PF00732">
    <property type="entry name" value="GMC_oxred_N"/>
    <property type="match status" value="1"/>
</dbReference>
<reference evidence="9" key="2">
    <citation type="submission" date="2023-01" db="EMBL/GenBank/DDBJ databases">
        <authorList>
            <person name="Sun Q."/>
            <person name="Evtushenko L."/>
        </authorList>
    </citation>
    <scope>NUCLEOTIDE SEQUENCE</scope>
    <source>
        <strain evidence="9">VKM B-2789</strain>
    </source>
</reference>
<sequence>MDHWDVIVVGAGAAGAIVASRLAEDPDRRVLLLEAGGRDLPMLHGVPILTGFLANHDIGVWRDMTEPDPGLGGRSIAWPRGRVLGGSSSINGMVWMRGRPADYDRWAAAGAAGWDWRSVGPAFEALERGTAANAPHARSAPLRHVPLMRHDGDNPLFAAFLAAGDQAGHPRADDFNAGGQEGFGRFTVNIRDGRRMSSAATFLRGRRPGNLTVITGATARRLRVAAGRATAVVAAKGGRERDYRGSEIVLSCGAVNTPKLLMLSGIGPAGDLRRLGIEVVRDLPGVGANLQDHVFARLTYECRQPVSLQPFTRLDRAVLGVARAWAFGSGVAARTPFAVGFLLRSRASEPEPDIEGLFVPGLSTYKPWLPLVQRAPLPHGFGVSAYQLRPESRGRITLRSADAEDGPRIVANYLATEGDRRALRAGVRMLEEVIAQPAFDAFRGRRLAPDVPADPIAADAVIAQLCGTAYHPVGTCRMGRPDDPSSVTGPDLRVHGIENLRVADASVMPLMTSGNTHAPSMMIGYRCADLMCG</sequence>
<feature type="binding site" evidence="5">
    <location>
        <begin position="91"/>
        <end position="94"/>
    </location>
    <ligand>
        <name>FAD</name>
        <dbReference type="ChEBI" id="CHEBI:57692"/>
    </ligand>
</feature>
<dbReference type="PROSITE" id="PS00623">
    <property type="entry name" value="GMC_OXRED_1"/>
    <property type="match status" value="1"/>
</dbReference>
<evidence type="ECO:0000256" key="3">
    <source>
        <dbReference type="ARBA" id="ARBA00022630"/>
    </source>
</evidence>
<evidence type="ECO:0000256" key="4">
    <source>
        <dbReference type="ARBA" id="ARBA00022827"/>
    </source>
</evidence>
<feature type="binding site" evidence="5">
    <location>
        <position position="83"/>
    </location>
    <ligand>
        <name>FAD</name>
        <dbReference type="ChEBI" id="CHEBI:57692"/>
    </ligand>
</feature>
<evidence type="ECO:0000256" key="1">
    <source>
        <dbReference type="ARBA" id="ARBA00001974"/>
    </source>
</evidence>
<dbReference type="Gene3D" id="3.30.410.40">
    <property type="match status" value="1"/>
</dbReference>
<dbReference type="InterPro" id="IPR000172">
    <property type="entry name" value="GMC_OxRdtase_N"/>
</dbReference>
<protein>
    <submittedName>
        <fullName evidence="9">Choline dehydrogenase</fullName>
    </submittedName>
</protein>
<name>A0A9W6JW94_9HYPH</name>
<dbReference type="SUPFAM" id="SSF54373">
    <property type="entry name" value="FAD-linked reductases, C-terminal domain"/>
    <property type="match status" value="1"/>
</dbReference>
<dbReference type="EMBL" id="BSFM01000005">
    <property type="protein sequence ID" value="GLK83029.1"/>
    <property type="molecule type" value="Genomic_DNA"/>
</dbReference>
<evidence type="ECO:0000259" key="8">
    <source>
        <dbReference type="PROSITE" id="PS00624"/>
    </source>
</evidence>
<evidence type="ECO:0000259" key="7">
    <source>
        <dbReference type="PROSITE" id="PS00623"/>
    </source>
</evidence>
<accession>A0A9W6JW94</accession>
<comment type="cofactor">
    <cofactor evidence="1 5">
        <name>FAD</name>
        <dbReference type="ChEBI" id="CHEBI:57692"/>
    </cofactor>
</comment>
<dbReference type="Gene3D" id="3.50.50.60">
    <property type="entry name" value="FAD/NAD(P)-binding domain"/>
    <property type="match status" value="1"/>
</dbReference>
<dbReference type="InterPro" id="IPR036188">
    <property type="entry name" value="FAD/NAD-bd_sf"/>
</dbReference>
<dbReference type="InterPro" id="IPR007867">
    <property type="entry name" value="GMC_OxRtase_C"/>
</dbReference>
<reference evidence="9" key="1">
    <citation type="journal article" date="2014" name="Int. J. Syst. Evol. Microbiol.">
        <title>Complete genome sequence of Corynebacterium casei LMG S-19264T (=DSM 44701T), isolated from a smear-ripened cheese.</title>
        <authorList>
            <consortium name="US DOE Joint Genome Institute (JGI-PGF)"/>
            <person name="Walter F."/>
            <person name="Albersmeier A."/>
            <person name="Kalinowski J."/>
            <person name="Ruckert C."/>
        </authorList>
    </citation>
    <scope>NUCLEOTIDE SEQUENCE</scope>
    <source>
        <strain evidence="9">VKM B-2789</strain>
    </source>
</reference>
<dbReference type="RefSeq" id="WP_213365563.1">
    <property type="nucleotide sequence ID" value="NZ_BSFM01000005.1"/>
</dbReference>
<evidence type="ECO:0000256" key="6">
    <source>
        <dbReference type="RuleBase" id="RU003968"/>
    </source>
</evidence>
<dbReference type="GO" id="GO:0016614">
    <property type="term" value="F:oxidoreductase activity, acting on CH-OH group of donors"/>
    <property type="evidence" value="ECO:0007669"/>
    <property type="project" value="InterPro"/>
</dbReference>
<organism evidence="9 10">
    <name type="scientific">Ancylobacter defluvii</name>
    <dbReference type="NCBI Taxonomy" id="1282440"/>
    <lineage>
        <taxon>Bacteria</taxon>
        <taxon>Pseudomonadati</taxon>
        <taxon>Pseudomonadota</taxon>
        <taxon>Alphaproteobacteria</taxon>
        <taxon>Hyphomicrobiales</taxon>
        <taxon>Xanthobacteraceae</taxon>
        <taxon>Ancylobacter</taxon>
    </lineage>
</organism>
<dbReference type="PANTHER" id="PTHR11552:SF147">
    <property type="entry name" value="CHOLINE DEHYDROGENASE, MITOCHONDRIAL"/>
    <property type="match status" value="1"/>
</dbReference>
<feature type="domain" description="Glucose-methanol-choline oxidoreductase N-terminal" evidence="7">
    <location>
        <begin position="81"/>
        <end position="104"/>
    </location>
</feature>
<evidence type="ECO:0000256" key="2">
    <source>
        <dbReference type="ARBA" id="ARBA00010790"/>
    </source>
</evidence>
<dbReference type="SUPFAM" id="SSF51905">
    <property type="entry name" value="FAD/NAD(P)-binding domain"/>
    <property type="match status" value="1"/>
</dbReference>
<dbReference type="PIRSF" id="PIRSF000137">
    <property type="entry name" value="Alcohol_oxidase"/>
    <property type="match status" value="1"/>
</dbReference>
<keyword evidence="10" id="KW-1185">Reference proteome</keyword>
<dbReference type="Proteomes" id="UP001143330">
    <property type="component" value="Unassembled WGS sequence"/>
</dbReference>
<comment type="similarity">
    <text evidence="2 6">Belongs to the GMC oxidoreductase family.</text>
</comment>
<proteinExistence type="inferred from homology"/>
<dbReference type="AlphaFoldDB" id="A0A9W6JW94"/>
<dbReference type="PANTHER" id="PTHR11552">
    <property type="entry name" value="GLUCOSE-METHANOL-CHOLINE GMC OXIDOREDUCTASE"/>
    <property type="match status" value="1"/>
</dbReference>